<gene>
    <name evidence="2" type="ORF">PHACADRAFT_265831</name>
</gene>
<feature type="region of interest" description="Disordered" evidence="1">
    <location>
        <begin position="1"/>
        <end position="50"/>
    </location>
</feature>
<reference evidence="2 3" key="1">
    <citation type="journal article" date="2012" name="BMC Genomics">
        <title>Comparative genomics of the white-rot fungi, Phanerochaete carnosa and P. chrysosporium, to elucidate the genetic basis of the distinct wood types they colonize.</title>
        <authorList>
            <person name="Suzuki H."/>
            <person name="MacDonald J."/>
            <person name="Syed K."/>
            <person name="Salamov A."/>
            <person name="Hori C."/>
            <person name="Aerts A."/>
            <person name="Henrissat B."/>
            <person name="Wiebenga A."/>
            <person name="vanKuyk P.A."/>
            <person name="Barry K."/>
            <person name="Lindquist E."/>
            <person name="LaButti K."/>
            <person name="Lapidus A."/>
            <person name="Lucas S."/>
            <person name="Coutinho P."/>
            <person name="Gong Y."/>
            <person name="Samejima M."/>
            <person name="Mahadevan R."/>
            <person name="Abou-Zaid M."/>
            <person name="de Vries R.P."/>
            <person name="Igarashi K."/>
            <person name="Yadav J.S."/>
            <person name="Grigoriev I.V."/>
            <person name="Master E.R."/>
        </authorList>
    </citation>
    <scope>NUCLEOTIDE SEQUENCE [LARGE SCALE GENOMIC DNA]</scope>
    <source>
        <strain evidence="2 3">HHB-10118-sp</strain>
    </source>
</reference>
<protein>
    <submittedName>
        <fullName evidence="2">Uncharacterized protein</fullName>
    </submittedName>
</protein>
<evidence type="ECO:0000313" key="2">
    <source>
        <dbReference type="EMBL" id="EKM49103.1"/>
    </source>
</evidence>
<dbReference type="InParanoid" id="K5VD90"/>
<keyword evidence="3" id="KW-1185">Reference proteome</keyword>
<dbReference type="KEGG" id="pco:PHACADRAFT_265831"/>
<feature type="compositionally biased region" description="Low complexity" evidence="1">
    <location>
        <begin position="31"/>
        <end position="42"/>
    </location>
</feature>
<name>K5VD90_PHACS</name>
<dbReference type="HOGENOM" id="CLU_2016072_0_0_1"/>
<evidence type="ECO:0000256" key="1">
    <source>
        <dbReference type="SAM" id="MobiDB-lite"/>
    </source>
</evidence>
<dbReference type="Proteomes" id="UP000008370">
    <property type="component" value="Unassembled WGS sequence"/>
</dbReference>
<accession>K5VD90</accession>
<dbReference type="RefSeq" id="XP_007402347.1">
    <property type="nucleotide sequence ID" value="XM_007402285.1"/>
</dbReference>
<dbReference type="AlphaFoldDB" id="K5VD90"/>
<organism evidence="2 3">
    <name type="scientific">Phanerochaete carnosa (strain HHB-10118-sp)</name>
    <name type="common">White-rot fungus</name>
    <name type="synonym">Peniophora carnosa</name>
    <dbReference type="NCBI Taxonomy" id="650164"/>
    <lineage>
        <taxon>Eukaryota</taxon>
        <taxon>Fungi</taxon>
        <taxon>Dikarya</taxon>
        <taxon>Basidiomycota</taxon>
        <taxon>Agaricomycotina</taxon>
        <taxon>Agaricomycetes</taxon>
        <taxon>Polyporales</taxon>
        <taxon>Phanerochaetaceae</taxon>
        <taxon>Phanerochaete</taxon>
    </lineage>
</organism>
<dbReference type="GeneID" id="18919218"/>
<evidence type="ECO:0000313" key="3">
    <source>
        <dbReference type="Proteomes" id="UP000008370"/>
    </source>
</evidence>
<dbReference type="EMBL" id="JH930551">
    <property type="protein sequence ID" value="EKM49103.1"/>
    <property type="molecule type" value="Genomic_DNA"/>
</dbReference>
<dbReference type="OrthoDB" id="2804468at2759"/>
<sequence length="123" mass="13295">MSASHGTPSAESRNAAQPQVSAPPREELQTPRRPAPVVSPVVHSNFNPSGAPKDKAFMRAFLRSTRPATDNLMSVFISHGVIDGVCLSVLAELSDAEQKEFLRDDLGLNAMQALSIRLALRDM</sequence>
<feature type="compositionally biased region" description="Polar residues" evidence="1">
    <location>
        <begin position="1"/>
        <end position="20"/>
    </location>
</feature>
<proteinExistence type="predicted"/>